<proteinExistence type="inferred from homology"/>
<dbReference type="PROSITE" id="PS00154">
    <property type="entry name" value="ATPASE_E1_E2"/>
    <property type="match status" value="1"/>
</dbReference>
<dbReference type="SUPFAM" id="SSF56784">
    <property type="entry name" value="HAD-like"/>
    <property type="match status" value="1"/>
</dbReference>
<dbReference type="SMART" id="SM00831">
    <property type="entry name" value="Cation_ATPase_N"/>
    <property type="match status" value="1"/>
</dbReference>
<dbReference type="SUPFAM" id="SSF81665">
    <property type="entry name" value="Calcium ATPase, transmembrane domain M"/>
    <property type="match status" value="1"/>
</dbReference>
<dbReference type="InterPro" id="IPR004014">
    <property type="entry name" value="ATPase_P-typ_cation-transptr_N"/>
</dbReference>
<dbReference type="Gene3D" id="2.70.150.10">
    <property type="entry name" value="Calcium-transporting ATPase, cytoplasmic transduction domain A"/>
    <property type="match status" value="1"/>
</dbReference>
<keyword evidence="5" id="KW-0067">ATP-binding</keyword>
<evidence type="ECO:0000256" key="6">
    <source>
        <dbReference type="ARBA" id="ARBA00022967"/>
    </source>
</evidence>
<evidence type="ECO:0000313" key="12">
    <source>
        <dbReference type="Proteomes" id="UP000184749"/>
    </source>
</evidence>
<dbReference type="GO" id="GO:0005524">
    <property type="term" value="F:ATP binding"/>
    <property type="evidence" value="ECO:0007669"/>
    <property type="project" value="UniProtKB-KW"/>
</dbReference>
<dbReference type="Pfam" id="PF00689">
    <property type="entry name" value="Cation_ATPase_C"/>
    <property type="match status" value="1"/>
</dbReference>
<keyword evidence="7 9" id="KW-1133">Transmembrane helix</keyword>
<dbReference type="NCBIfam" id="TIGR01494">
    <property type="entry name" value="ATPase_P-type"/>
    <property type="match status" value="2"/>
</dbReference>
<dbReference type="AlphaFoldDB" id="A0A1L5NLR4"/>
<dbReference type="EMBL" id="CP017101">
    <property type="protein sequence ID" value="APO68850.1"/>
    <property type="molecule type" value="Genomic_DNA"/>
</dbReference>
<reference evidence="11 12" key="1">
    <citation type="submission" date="2016-09" db="EMBL/GenBank/DDBJ databases">
        <title>The complete genome sequences of Rhizobium gallicum, symbiovars gallicum and phaseoli, symbionts associated to common bean (Phaseolus vulgaris).</title>
        <authorList>
            <person name="Bustos P."/>
            <person name="Santamaria R.I."/>
            <person name="Perez-Carrascal O.M."/>
            <person name="Juarez S."/>
            <person name="Lozano L."/>
            <person name="Martinez-Flores I."/>
            <person name="Martinez-Romero E."/>
            <person name="Cevallos M."/>
            <person name="Romero D."/>
            <person name="Davila G."/>
            <person name="Gonzalez V."/>
        </authorList>
    </citation>
    <scope>NUCLEOTIDE SEQUENCE [LARGE SCALE GENOMIC DNA]</scope>
    <source>
        <strain evidence="11 12">IE4872</strain>
    </source>
</reference>
<dbReference type="SUPFAM" id="SSF81660">
    <property type="entry name" value="Metal cation-transporting ATPase, ATP-binding domain N"/>
    <property type="match status" value="1"/>
</dbReference>
<dbReference type="InterPro" id="IPR008250">
    <property type="entry name" value="ATPase_P-typ_transduc_dom_A_sf"/>
</dbReference>
<dbReference type="Pfam" id="PF00122">
    <property type="entry name" value="E1-E2_ATPase"/>
    <property type="match status" value="1"/>
</dbReference>
<comment type="subcellular location">
    <subcellularLocation>
        <location evidence="1">Membrane</location>
        <topology evidence="1">Multi-pass membrane protein</topology>
    </subcellularLocation>
</comment>
<name>A0A1L5NLR4_9HYPH</name>
<dbReference type="Gene3D" id="1.20.1110.10">
    <property type="entry name" value="Calcium-transporting ATPase, transmembrane domain"/>
    <property type="match status" value="1"/>
</dbReference>
<dbReference type="InterPro" id="IPR018303">
    <property type="entry name" value="ATPase_P-typ_P_site"/>
</dbReference>
<dbReference type="InterPro" id="IPR006068">
    <property type="entry name" value="ATPase_P-typ_cation-transptr_C"/>
</dbReference>
<dbReference type="Pfam" id="PF00690">
    <property type="entry name" value="Cation_ATPase_N"/>
    <property type="match status" value="1"/>
</dbReference>
<dbReference type="GO" id="GO:0016887">
    <property type="term" value="F:ATP hydrolysis activity"/>
    <property type="evidence" value="ECO:0007669"/>
    <property type="project" value="InterPro"/>
</dbReference>
<evidence type="ECO:0000256" key="3">
    <source>
        <dbReference type="ARBA" id="ARBA00022692"/>
    </source>
</evidence>
<dbReference type="InterPro" id="IPR023214">
    <property type="entry name" value="HAD_sf"/>
</dbReference>
<evidence type="ECO:0000256" key="4">
    <source>
        <dbReference type="ARBA" id="ARBA00022741"/>
    </source>
</evidence>
<dbReference type="GO" id="GO:1902600">
    <property type="term" value="P:proton transmembrane transport"/>
    <property type="evidence" value="ECO:0007669"/>
    <property type="project" value="TreeGrafter"/>
</dbReference>
<keyword evidence="6" id="KW-1278">Translocase</keyword>
<protein>
    <submittedName>
        <fullName evidence="11">Heavy metal translocating P-type ATPase protein</fullName>
    </submittedName>
</protein>
<dbReference type="InterPro" id="IPR044492">
    <property type="entry name" value="P_typ_ATPase_HD_dom"/>
</dbReference>
<dbReference type="GO" id="GO:0005886">
    <property type="term" value="C:plasma membrane"/>
    <property type="evidence" value="ECO:0007669"/>
    <property type="project" value="TreeGrafter"/>
</dbReference>
<dbReference type="STRING" id="56730.IE4872_CH03250"/>
<dbReference type="GO" id="GO:0005391">
    <property type="term" value="F:P-type sodium:potassium-exchanging transporter activity"/>
    <property type="evidence" value="ECO:0007669"/>
    <property type="project" value="TreeGrafter"/>
</dbReference>
<evidence type="ECO:0000256" key="2">
    <source>
        <dbReference type="ARBA" id="ARBA00005675"/>
    </source>
</evidence>
<accession>A0A1L5NLR4</accession>
<feature type="domain" description="Cation-transporting P-type ATPase N-terminal" evidence="10">
    <location>
        <begin position="106"/>
        <end position="180"/>
    </location>
</feature>
<evidence type="ECO:0000256" key="8">
    <source>
        <dbReference type="ARBA" id="ARBA00023136"/>
    </source>
</evidence>
<evidence type="ECO:0000259" key="10">
    <source>
        <dbReference type="SMART" id="SM00831"/>
    </source>
</evidence>
<evidence type="ECO:0000313" key="11">
    <source>
        <dbReference type="EMBL" id="APO68850.1"/>
    </source>
</evidence>
<feature type="transmembrane region" description="Helical" evidence="9">
    <location>
        <begin position="349"/>
        <end position="366"/>
    </location>
</feature>
<dbReference type="PANTHER" id="PTHR43294:SF20">
    <property type="entry name" value="P-TYPE ATPASE"/>
    <property type="match status" value="1"/>
</dbReference>
<dbReference type="Proteomes" id="UP000184749">
    <property type="component" value="Chromosome"/>
</dbReference>
<dbReference type="GO" id="GO:1990573">
    <property type="term" value="P:potassium ion import across plasma membrane"/>
    <property type="evidence" value="ECO:0007669"/>
    <property type="project" value="TreeGrafter"/>
</dbReference>
<dbReference type="PRINTS" id="PR00120">
    <property type="entry name" value="HATPASE"/>
</dbReference>
<dbReference type="Pfam" id="PF13246">
    <property type="entry name" value="Cation_ATPase"/>
    <property type="match status" value="1"/>
</dbReference>
<feature type="transmembrane region" description="Helical" evidence="9">
    <location>
        <begin position="378"/>
        <end position="402"/>
    </location>
</feature>
<dbReference type="GO" id="GO:0006883">
    <property type="term" value="P:intracellular sodium ion homeostasis"/>
    <property type="evidence" value="ECO:0007669"/>
    <property type="project" value="TreeGrafter"/>
</dbReference>
<gene>
    <name evidence="11" type="ORF">IE4872_CH03250</name>
</gene>
<dbReference type="SFLD" id="SFLDS00003">
    <property type="entry name" value="Haloacid_Dehalogenase"/>
    <property type="match status" value="1"/>
</dbReference>
<keyword evidence="3 9" id="KW-0812">Transmembrane</keyword>
<dbReference type="Gene3D" id="3.40.1110.10">
    <property type="entry name" value="Calcium-transporting ATPase, cytoplasmic domain N"/>
    <property type="match status" value="1"/>
</dbReference>
<dbReference type="InterPro" id="IPR001757">
    <property type="entry name" value="P_typ_ATPase"/>
</dbReference>
<dbReference type="InterPro" id="IPR023299">
    <property type="entry name" value="ATPase_P-typ_cyto_dom_N"/>
</dbReference>
<evidence type="ECO:0000256" key="7">
    <source>
        <dbReference type="ARBA" id="ARBA00022989"/>
    </source>
</evidence>
<keyword evidence="4" id="KW-0547">Nucleotide-binding</keyword>
<dbReference type="SUPFAM" id="SSF81653">
    <property type="entry name" value="Calcium ATPase, transduction domain A"/>
    <property type="match status" value="1"/>
</dbReference>
<dbReference type="RefSeq" id="WP_074069421.1">
    <property type="nucleotide sequence ID" value="NZ_CP017101.1"/>
</dbReference>
<dbReference type="InterPro" id="IPR036412">
    <property type="entry name" value="HAD-like_sf"/>
</dbReference>
<dbReference type="OrthoDB" id="391538at2"/>
<evidence type="ECO:0000256" key="1">
    <source>
        <dbReference type="ARBA" id="ARBA00004141"/>
    </source>
</evidence>
<dbReference type="PANTHER" id="PTHR43294">
    <property type="entry name" value="SODIUM/POTASSIUM-TRANSPORTING ATPASE SUBUNIT ALPHA"/>
    <property type="match status" value="1"/>
</dbReference>
<evidence type="ECO:0000256" key="5">
    <source>
        <dbReference type="ARBA" id="ARBA00022840"/>
    </source>
</evidence>
<evidence type="ECO:0000256" key="9">
    <source>
        <dbReference type="SAM" id="Phobius"/>
    </source>
</evidence>
<dbReference type="InterPro" id="IPR050510">
    <property type="entry name" value="Cation_transp_ATPase_P-type"/>
</dbReference>
<keyword evidence="8 9" id="KW-0472">Membrane</keyword>
<organism evidence="11 12">
    <name type="scientific">Rhizobium gallicum</name>
    <dbReference type="NCBI Taxonomy" id="56730"/>
    <lineage>
        <taxon>Bacteria</taxon>
        <taxon>Pseudomonadati</taxon>
        <taxon>Pseudomonadota</taxon>
        <taxon>Alphaproteobacteria</taxon>
        <taxon>Hyphomicrobiales</taxon>
        <taxon>Rhizobiaceae</taxon>
        <taxon>Rhizobium/Agrobacterium group</taxon>
        <taxon>Rhizobium</taxon>
    </lineage>
</organism>
<comment type="similarity">
    <text evidence="2">Belongs to the cation transport ATPase (P-type) (TC 3.A.3) family. Type IIA subfamily.</text>
</comment>
<dbReference type="InterPro" id="IPR059000">
    <property type="entry name" value="ATPase_P-type_domA"/>
</dbReference>
<dbReference type="InterPro" id="IPR023298">
    <property type="entry name" value="ATPase_P-typ_TM_dom_sf"/>
</dbReference>
<dbReference type="SFLD" id="SFLDF00027">
    <property type="entry name" value="p-type_atpase"/>
    <property type="match status" value="1"/>
</dbReference>
<dbReference type="GO" id="GO:0030007">
    <property type="term" value="P:intracellular potassium ion homeostasis"/>
    <property type="evidence" value="ECO:0007669"/>
    <property type="project" value="TreeGrafter"/>
</dbReference>
<dbReference type="PRINTS" id="PR00119">
    <property type="entry name" value="CATATPASE"/>
</dbReference>
<dbReference type="Gene3D" id="3.40.50.1000">
    <property type="entry name" value="HAD superfamily/HAD-like"/>
    <property type="match status" value="1"/>
</dbReference>
<sequence>MHTFSKSREPKAFNTSVAAPIVPVHASVPGRARLKVHGLQGASEVKDLLERGGRAAPGVLSITASDLTGNVLLEFDATSDLGSIINHLAALLRGEIVAPSDIPHPDWHTLSAARLRSMLEVSTDTGLSRHNALERLTSVGPNVLETIQLRSSATILAGQFQSLPVSMLLGAAAISILTGGALEAATILAVVCLNAAIGYQTESSAEVTIQSLEANGPQTALVTREGITAAIPIQQVVPGDIISVQRGDVVSADARLVNAQALTVSESMLTGESAPISKTVGTIRRLKVPLGARSNMIYRGTIVTGGSGRAIVVTTGPLTQAGRIQRLVGETASPETPIQRELKYLGQRLGWLTLGACTFIVSVGWLRGFGLLQMARSALSVAVAAVPEGLPMVATTTLALGIERLRREGVLVRKLDAIETLAAVRVACFDKTGTLTFGRISVESVRVGDKSYSIREIRRDGAHWGGTLRSLLETCCLCNDTEIVHTEERTRLSGSPTESCLVEAALDSGLDVASLRKRCARISVQHRSETSRLMVTQHMTDDGILTAVKGSPDDVLRRCSAEILPDGTRRKLTSDRRAAIKKANLEMASRALRMLGVARKQTKGSKPNGHDIRDLVWLGLVGMADPVRPGVSRLMAQLHEAGIHTIMLTGDQEATAAAVGERIRLNGQGKLSIVDAADIEEMTSDELVLTARCVQAFSRVSPAQKLQIVRLLQQAGVTVAMVGDGVNDGPALKAADVGIAIGQDSMSAAREIADVIINSPDLDGLASAIETGRTTRRNIRKTLHYLISTNLSEILLVLAATSVGVGSPFTPMQLLWINLISDVLPGIGLAMETPEPDVLRQAPKEEDSALLPNRELGGLAAQATIMGGAAMTAGLFGASRYGLDSPQTRTMTFASLVMAQLLHA</sequence>
<dbReference type="GO" id="GO:0036376">
    <property type="term" value="P:sodium ion export across plasma membrane"/>
    <property type="evidence" value="ECO:0007669"/>
    <property type="project" value="TreeGrafter"/>
</dbReference>
<dbReference type="SFLD" id="SFLDG00002">
    <property type="entry name" value="C1.7:_P-type_atpase_like"/>
    <property type="match status" value="1"/>
</dbReference>